<keyword evidence="3" id="KW-1185">Reference proteome</keyword>
<accession>A0ABR2IYV6</accession>
<organism evidence="2 3">
    <name type="scientific">Tritrichomonas musculus</name>
    <dbReference type="NCBI Taxonomy" id="1915356"/>
    <lineage>
        <taxon>Eukaryota</taxon>
        <taxon>Metamonada</taxon>
        <taxon>Parabasalia</taxon>
        <taxon>Tritrichomonadida</taxon>
        <taxon>Tritrichomonadidae</taxon>
        <taxon>Tritrichomonas</taxon>
    </lineage>
</organism>
<feature type="compositionally biased region" description="Low complexity" evidence="1">
    <location>
        <begin position="79"/>
        <end position="92"/>
    </location>
</feature>
<gene>
    <name evidence="2" type="ORF">M9Y10_008310</name>
</gene>
<dbReference type="EMBL" id="JAPFFF010000014">
    <property type="protein sequence ID" value="KAK8870428.1"/>
    <property type="molecule type" value="Genomic_DNA"/>
</dbReference>
<feature type="compositionally biased region" description="Basic and acidic residues" evidence="1">
    <location>
        <begin position="261"/>
        <end position="271"/>
    </location>
</feature>
<feature type="region of interest" description="Disordered" evidence="1">
    <location>
        <begin position="36"/>
        <end position="288"/>
    </location>
</feature>
<protein>
    <submittedName>
        <fullName evidence="2">Uncharacterized protein</fullName>
    </submittedName>
</protein>
<comment type="caution">
    <text evidence="2">The sequence shown here is derived from an EMBL/GenBank/DDBJ whole genome shotgun (WGS) entry which is preliminary data.</text>
</comment>
<proteinExistence type="predicted"/>
<name>A0ABR2IYV6_9EUKA</name>
<evidence type="ECO:0000256" key="1">
    <source>
        <dbReference type="SAM" id="MobiDB-lite"/>
    </source>
</evidence>
<dbReference type="Proteomes" id="UP001470230">
    <property type="component" value="Unassembled WGS sequence"/>
</dbReference>
<evidence type="ECO:0000313" key="3">
    <source>
        <dbReference type="Proteomes" id="UP001470230"/>
    </source>
</evidence>
<feature type="compositionally biased region" description="Basic residues" evidence="1">
    <location>
        <begin position="118"/>
        <end position="129"/>
    </location>
</feature>
<reference evidence="2 3" key="1">
    <citation type="submission" date="2024-04" db="EMBL/GenBank/DDBJ databases">
        <title>Tritrichomonas musculus Genome.</title>
        <authorList>
            <person name="Alves-Ferreira E."/>
            <person name="Grigg M."/>
            <person name="Lorenzi H."/>
            <person name="Galac M."/>
        </authorList>
    </citation>
    <scope>NUCLEOTIDE SEQUENCE [LARGE SCALE GENOMIC DNA]</scope>
    <source>
        <strain evidence="2 3">EAF2021</strain>
    </source>
</reference>
<feature type="compositionally biased region" description="Low complexity" evidence="1">
    <location>
        <begin position="208"/>
        <end position="235"/>
    </location>
</feature>
<sequence length="328" mass="35342">MPPKKVPARKQSEILEEEAKKMESIMSMLRGQIEEERAKVQPSGQRWAAAAEGPMGRFDSHGKLARQILSKKPPKKQGSESSQSSTRSTPRPQSEKTSESGGNGRVISTTSSSSLSAKTRKPPTTKTKKGKIDVVVEPQGGKLWGTYMADSSVQPDEGSGGALWGNRNTDTSVQPDGPPTGGSLWGPHPDEQADNLKFQEELQRIRSSSRNSTKTSTATSAASSSTSTEVKTSNNDPDLPPIGAGGALWGPPPDEQLEQQKFQREIARFRGEPVPPPPSAKVDNESTAVGGNLIQKKTINPSGFTYFDRLVTKDILSGEPVIQQQKNK</sequence>
<evidence type="ECO:0000313" key="2">
    <source>
        <dbReference type="EMBL" id="KAK8870428.1"/>
    </source>
</evidence>